<name>A0A520MP34_9GAMM</name>
<protein>
    <submittedName>
        <fullName evidence="2">S9 family peptidase</fullName>
    </submittedName>
</protein>
<organism evidence="2 3">
    <name type="scientific">SAR92 clade bacterium</name>
    <dbReference type="NCBI Taxonomy" id="2315479"/>
    <lineage>
        <taxon>Bacteria</taxon>
        <taxon>Pseudomonadati</taxon>
        <taxon>Pseudomonadota</taxon>
        <taxon>Gammaproteobacteria</taxon>
        <taxon>Cellvibrionales</taxon>
        <taxon>Porticoccaceae</taxon>
        <taxon>SAR92 clade</taxon>
    </lineage>
</organism>
<dbReference type="Gene3D" id="2.120.10.30">
    <property type="entry name" value="TolB, C-terminal domain"/>
    <property type="match status" value="1"/>
</dbReference>
<dbReference type="InterPro" id="IPR011042">
    <property type="entry name" value="6-blade_b-propeller_TolB-like"/>
</dbReference>
<dbReference type="SUPFAM" id="SSF82171">
    <property type="entry name" value="DPP6 N-terminal domain-like"/>
    <property type="match status" value="1"/>
</dbReference>
<dbReference type="GO" id="GO:0006508">
    <property type="term" value="P:proteolysis"/>
    <property type="evidence" value="ECO:0007669"/>
    <property type="project" value="InterPro"/>
</dbReference>
<dbReference type="InterPro" id="IPR050585">
    <property type="entry name" value="Xaa-Pro_dipeptidyl-ppase/CocE"/>
</dbReference>
<feature type="domain" description="Peptidase S9 prolyl oligopeptidase catalytic" evidence="1">
    <location>
        <begin position="425"/>
        <end position="630"/>
    </location>
</feature>
<dbReference type="PANTHER" id="PTHR43056:SF5">
    <property type="entry name" value="PEPTIDASE S9 PROLYL OLIGOPEPTIDASE CATALYTIC DOMAIN-CONTAINING PROTEIN"/>
    <property type="match status" value="1"/>
</dbReference>
<evidence type="ECO:0000259" key="1">
    <source>
        <dbReference type="Pfam" id="PF00326"/>
    </source>
</evidence>
<evidence type="ECO:0000313" key="2">
    <source>
        <dbReference type="EMBL" id="RZO22982.1"/>
    </source>
</evidence>
<dbReference type="Gene3D" id="3.40.50.1820">
    <property type="entry name" value="alpha/beta hydrolase"/>
    <property type="match status" value="1"/>
</dbReference>
<dbReference type="InterPro" id="IPR029058">
    <property type="entry name" value="AB_hydrolase_fold"/>
</dbReference>
<evidence type="ECO:0000313" key="3">
    <source>
        <dbReference type="Proteomes" id="UP000315889"/>
    </source>
</evidence>
<dbReference type="SUPFAM" id="SSF53474">
    <property type="entry name" value="alpha/beta-Hydrolases"/>
    <property type="match status" value="1"/>
</dbReference>
<proteinExistence type="predicted"/>
<reference evidence="2 3" key="1">
    <citation type="submission" date="2019-02" db="EMBL/GenBank/DDBJ databases">
        <title>Prokaryotic population dynamics and viral predation in marine succession experiment using metagenomics: the confinement effect.</title>
        <authorList>
            <person name="Haro-Moreno J.M."/>
            <person name="Rodriguez-Valera F."/>
            <person name="Lopez-Perez M."/>
        </authorList>
    </citation>
    <scope>NUCLEOTIDE SEQUENCE [LARGE SCALE GENOMIC DNA]</scope>
    <source>
        <strain evidence="2">MED-G170</strain>
    </source>
</reference>
<accession>A0A520MP34</accession>
<dbReference type="Pfam" id="PF00326">
    <property type="entry name" value="Peptidase_S9"/>
    <property type="match status" value="1"/>
</dbReference>
<sequence>MQKSKLTTPFGSWPSKITAELITRAAPSLNWVQSHGDRLFWVENRPWEAGRSVIMCKQADGQIIDLFSSPFSHSSKVHEYGGAAYTIAKDMLYFVNAADQRIYQLDLIGNKTPKAFTPEGPWRFADLIIDEINGALIAVCEQHRENHEPENYIASIKLNRENVVIERLVSGADFYAYPRLSPDNQQFCWIQWDHPQMPWDATQLWRADYRDQSLSNHQLIAGEKNSEAIFQPQWSPDNQLYFVSDENNWWNIYRFNLGHHESVFTSETEFATPLWQLGMSTYCFLDDHRIGCSWTSDGIWQTGVINTKTHMLTAIANKYTSMHGICSHGGNICMVAGAAAIPEEIISITPPSISAVVYSPASLPIDTEEFSQPESIFFPTTGGQTVHAFYYPPTNTLHSADNSDLPPAIAICHGGPTGATDSGLNLKIQYWTNRGFAVVDINYRGSTGFGRTYRQELVNAWGLADVEDTQYAMTYLASKEKIDLDRCIIRGGSAGGYTVLSALTFTDTFKAGASLYGIGDLETLATDTHKFESRYLDSLIGPYPAQKDVYKARSPIHHAEGLNCPVIFLQGLEDKVVPPNQAEMMVNILQQKDIKVAHVTFDDEGHGFRKANNIIHAMESELNFYRQVFDLEEIQ</sequence>
<gene>
    <name evidence="2" type="ORF">EVB03_01065</name>
</gene>
<dbReference type="PANTHER" id="PTHR43056">
    <property type="entry name" value="PEPTIDASE S9 PROLYL OLIGOPEPTIDASE"/>
    <property type="match status" value="1"/>
</dbReference>
<dbReference type="GO" id="GO:0008236">
    <property type="term" value="F:serine-type peptidase activity"/>
    <property type="evidence" value="ECO:0007669"/>
    <property type="project" value="InterPro"/>
</dbReference>
<comment type="caution">
    <text evidence="2">The sequence shown here is derived from an EMBL/GenBank/DDBJ whole genome shotgun (WGS) entry which is preliminary data.</text>
</comment>
<dbReference type="Proteomes" id="UP000315889">
    <property type="component" value="Unassembled WGS sequence"/>
</dbReference>
<dbReference type="EMBL" id="SHBP01000001">
    <property type="protein sequence ID" value="RZO22982.1"/>
    <property type="molecule type" value="Genomic_DNA"/>
</dbReference>
<dbReference type="AlphaFoldDB" id="A0A520MP34"/>
<dbReference type="InterPro" id="IPR001375">
    <property type="entry name" value="Peptidase_S9_cat"/>
</dbReference>